<keyword evidence="4" id="KW-0472">Membrane</keyword>
<evidence type="ECO:0000313" key="6">
    <source>
        <dbReference type="EMBL" id="AOW12910.1"/>
    </source>
</evidence>
<proteinExistence type="predicted"/>
<reference evidence="7 8" key="1">
    <citation type="submission" date="2016-02" db="EMBL/GenBank/DDBJ databases">
        <title>Draft genome sequence of Hydrogenophaga sp. LPB0072.</title>
        <authorList>
            <person name="Shin S.-K."/>
            <person name="Yi H."/>
        </authorList>
    </citation>
    <scope>NUCLEOTIDE SEQUENCE [LARGE SCALE GENOMIC DNA]</scope>
    <source>
        <strain evidence="7 8">LPB0072</strain>
    </source>
</reference>
<dbReference type="RefSeq" id="WP_066094234.1">
    <property type="nucleotide sequence ID" value="NZ_CP017476.1"/>
</dbReference>
<organism evidence="6 9">
    <name type="scientific">Hydrogenophaga crassostreae</name>
    <dbReference type="NCBI Taxonomy" id="1763535"/>
    <lineage>
        <taxon>Bacteria</taxon>
        <taxon>Pseudomonadati</taxon>
        <taxon>Pseudomonadota</taxon>
        <taxon>Betaproteobacteria</taxon>
        <taxon>Burkholderiales</taxon>
        <taxon>Comamonadaceae</taxon>
        <taxon>Hydrogenophaga</taxon>
    </lineage>
</organism>
<dbReference type="GO" id="GO:0006654">
    <property type="term" value="P:phosphatidic acid biosynthetic process"/>
    <property type="evidence" value="ECO:0007669"/>
    <property type="project" value="TreeGrafter"/>
</dbReference>
<evidence type="ECO:0000256" key="4">
    <source>
        <dbReference type="SAM" id="Phobius"/>
    </source>
</evidence>
<evidence type="ECO:0000259" key="5">
    <source>
        <dbReference type="SMART" id="SM00563"/>
    </source>
</evidence>
<dbReference type="EMBL" id="CP017476">
    <property type="protein sequence ID" value="AOW12910.1"/>
    <property type="molecule type" value="Genomic_DNA"/>
</dbReference>
<evidence type="ECO:0000313" key="8">
    <source>
        <dbReference type="Proteomes" id="UP000185657"/>
    </source>
</evidence>
<dbReference type="SUPFAM" id="SSF69593">
    <property type="entry name" value="Glycerol-3-phosphate (1)-acyltransferase"/>
    <property type="match status" value="1"/>
</dbReference>
<evidence type="ECO:0000256" key="1">
    <source>
        <dbReference type="ARBA" id="ARBA00005189"/>
    </source>
</evidence>
<keyword evidence="4" id="KW-1133">Transmembrane helix</keyword>
<evidence type="ECO:0000313" key="7">
    <source>
        <dbReference type="EMBL" id="OAD40094.1"/>
    </source>
</evidence>
<dbReference type="Proteomes" id="UP000185680">
    <property type="component" value="Chromosome"/>
</dbReference>
<protein>
    <submittedName>
        <fullName evidence="6 7">Acyltransferase</fullName>
    </submittedName>
</protein>
<feature type="transmembrane region" description="Helical" evidence="4">
    <location>
        <begin position="20"/>
        <end position="45"/>
    </location>
</feature>
<gene>
    <name evidence="6" type="ORF">LPB072_08700</name>
    <name evidence="7" type="ORF">LPB72_18195</name>
</gene>
<keyword evidence="4" id="KW-0812">Transmembrane</keyword>
<name>A0A162ST38_9BURK</name>
<evidence type="ECO:0000256" key="3">
    <source>
        <dbReference type="ARBA" id="ARBA00023315"/>
    </source>
</evidence>
<reference evidence="6 9" key="2">
    <citation type="submission" date="2016-10" db="EMBL/GenBank/DDBJ databases">
        <title>Hydorgenophaga sp. LPB0072 isolated from gastropod.</title>
        <authorList>
            <person name="Kim E."/>
            <person name="Yi H."/>
        </authorList>
    </citation>
    <scope>NUCLEOTIDE SEQUENCE [LARGE SCALE GENOMIC DNA]</scope>
    <source>
        <strain evidence="6 9">LPB0072</strain>
    </source>
</reference>
<comment type="pathway">
    <text evidence="1">Lipid metabolism.</text>
</comment>
<sequence length="259" mass="29198">MNEQRPFAGALWTVYEHVAMVVGLGSLGLLCLIWLPFAMVLHWLLPRRLGQRIGRFMVSFGFRLYLRILTTFCACRLDLSELDRLRGNGPLILAANHPSLLDAVLIVSRLPNAICIMKASLMDNPLLGAAARLARYVRNDGALPMIAHSRDALAEGAQLVMFPEGSRTQRFPLDPFTPSVGLIARRSGVAVQAVFLEFSTPYLGKHWPLFRHPRLPLHCRARLGRRFEATHDHSAMTQELEAYFRREAKPIWTPSTDHP</sequence>
<dbReference type="EMBL" id="LVWD01000034">
    <property type="protein sequence ID" value="OAD40094.1"/>
    <property type="molecule type" value="Genomic_DNA"/>
</dbReference>
<dbReference type="PANTHER" id="PTHR10434:SF66">
    <property type="entry name" value="PHOSPHOLIPID_GLYCEROL ACYLTRANSFERASE DOMAIN-CONTAINING PROTEIN"/>
    <property type="match status" value="1"/>
</dbReference>
<dbReference type="Pfam" id="PF01553">
    <property type="entry name" value="Acyltransferase"/>
    <property type="match status" value="1"/>
</dbReference>
<keyword evidence="3 6" id="KW-0012">Acyltransferase</keyword>
<keyword evidence="8" id="KW-1185">Reference proteome</keyword>
<dbReference type="SMART" id="SM00563">
    <property type="entry name" value="PlsC"/>
    <property type="match status" value="1"/>
</dbReference>
<dbReference type="CDD" id="cd07989">
    <property type="entry name" value="LPLAT_AGPAT-like"/>
    <property type="match status" value="1"/>
</dbReference>
<dbReference type="AlphaFoldDB" id="A0A162ST38"/>
<dbReference type="InterPro" id="IPR002123">
    <property type="entry name" value="Plipid/glycerol_acylTrfase"/>
</dbReference>
<dbReference type="PANTHER" id="PTHR10434">
    <property type="entry name" value="1-ACYL-SN-GLYCEROL-3-PHOSPHATE ACYLTRANSFERASE"/>
    <property type="match status" value="1"/>
</dbReference>
<dbReference type="OrthoDB" id="9812274at2"/>
<keyword evidence="2 6" id="KW-0808">Transferase</keyword>
<dbReference type="STRING" id="1763535.LPB072_08700"/>
<dbReference type="GO" id="GO:0003841">
    <property type="term" value="F:1-acylglycerol-3-phosphate O-acyltransferase activity"/>
    <property type="evidence" value="ECO:0007669"/>
    <property type="project" value="TreeGrafter"/>
</dbReference>
<accession>A0A162ST38</accession>
<feature type="domain" description="Phospholipid/glycerol acyltransferase" evidence="5">
    <location>
        <begin position="91"/>
        <end position="199"/>
    </location>
</feature>
<dbReference type="KEGG" id="hyl:LPB072_08700"/>
<evidence type="ECO:0000256" key="2">
    <source>
        <dbReference type="ARBA" id="ARBA00022679"/>
    </source>
</evidence>
<dbReference type="Proteomes" id="UP000185657">
    <property type="component" value="Unassembled WGS sequence"/>
</dbReference>
<evidence type="ECO:0000313" key="9">
    <source>
        <dbReference type="Proteomes" id="UP000185680"/>
    </source>
</evidence>